<dbReference type="EMBL" id="JAAGWF010000012">
    <property type="protein sequence ID" value="NEK58755.1"/>
    <property type="molecule type" value="Genomic_DNA"/>
</dbReference>
<comment type="caution">
    <text evidence="2">The sequence shown here is derived from an EMBL/GenBank/DDBJ whole genome shotgun (WGS) entry which is preliminary data.</text>
</comment>
<name>A0A7K3W1K6_9ACTN</name>
<proteinExistence type="predicted"/>
<feature type="region of interest" description="Disordered" evidence="1">
    <location>
        <begin position="217"/>
        <end position="241"/>
    </location>
</feature>
<reference evidence="2 3" key="1">
    <citation type="submission" date="2020-02" db="EMBL/GenBank/DDBJ databases">
        <title>Geodermatophilus sabuli CPCC 205279 I12A-02694.</title>
        <authorList>
            <person name="Jiang Z."/>
        </authorList>
    </citation>
    <scope>NUCLEOTIDE SEQUENCE [LARGE SCALE GENOMIC DNA]</scope>
    <source>
        <strain evidence="2 3">I12A-02694</strain>
    </source>
</reference>
<evidence type="ECO:0000313" key="2">
    <source>
        <dbReference type="EMBL" id="NEK58755.1"/>
    </source>
</evidence>
<dbReference type="RefSeq" id="WP_163482130.1">
    <property type="nucleotide sequence ID" value="NZ_JAAGWF010000012.1"/>
</dbReference>
<dbReference type="Proteomes" id="UP000470246">
    <property type="component" value="Unassembled WGS sequence"/>
</dbReference>
<organism evidence="2 3">
    <name type="scientific">Geodermatophilus sabuli</name>
    <dbReference type="NCBI Taxonomy" id="1564158"/>
    <lineage>
        <taxon>Bacteria</taxon>
        <taxon>Bacillati</taxon>
        <taxon>Actinomycetota</taxon>
        <taxon>Actinomycetes</taxon>
        <taxon>Geodermatophilales</taxon>
        <taxon>Geodermatophilaceae</taxon>
        <taxon>Geodermatophilus</taxon>
    </lineage>
</organism>
<dbReference type="AlphaFoldDB" id="A0A7K3W1K6"/>
<accession>A0A7K3W1K6</accession>
<keyword evidence="3" id="KW-1185">Reference proteome</keyword>
<evidence type="ECO:0000256" key="1">
    <source>
        <dbReference type="SAM" id="MobiDB-lite"/>
    </source>
</evidence>
<sequence length="241" mass="25458">MGTDAVFFARPEGPASPLGLAPRLAGWMATGHPDQTHVRAFLVHAGQLLGRRPPDAAGPLALRLDVGLPDDVRLLDQYALGRYLGPLVEWLGANGGWDFASAWATKGVADDTILRIGATEPDAEPAGDRRFTVRTTTAAGSPEFTEQVRAGLDGEPPLPGGAVSLQLSFAVPRGCHWAGLWQPTLDGLVPLLGAAADDRPEDAVDGRVVELGLHRQERDSPGAEVTVTGVARRLPERPTAH</sequence>
<protein>
    <submittedName>
        <fullName evidence="2">Uncharacterized protein</fullName>
    </submittedName>
</protein>
<gene>
    <name evidence="2" type="ORF">GCU56_12840</name>
</gene>
<evidence type="ECO:0000313" key="3">
    <source>
        <dbReference type="Proteomes" id="UP000470246"/>
    </source>
</evidence>